<comment type="caution">
    <text evidence="1">The sequence shown here is derived from an EMBL/GenBank/DDBJ whole genome shotgun (WGS) entry which is preliminary data.</text>
</comment>
<dbReference type="Gene3D" id="3.80.10.10">
    <property type="entry name" value="Ribonuclease Inhibitor"/>
    <property type="match status" value="1"/>
</dbReference>
<reference evidence="1" key="1">
    <citation type="journal article" date="2020" name="Fungal Divers.">
        <title>Resolving the Mortierellaceae phylogeny through synthesis of multi-gene phylogenetics and phylogenomics.</title>
        <authorList>
            <person name="Vandepol N."/>
            <person name="Liber J."/>
            <person name="Desiro A."/>
            <person name="Na H."/>
            <person name="Kennedy M."/>
            <person name="Barry K."/>
            <person name="Grigoriev I.V."/>
            <person name="Miller A.N."/>
            <person name="O'Donnell K."/>
            <person name="Stajich J.E."/>
            <person name="Bonito G."/>
        </authorList>
    </citation>
    <scope>NUCLEOTIDE SEQUENCE</scope>
    <source>
        <strain evidence="1">NRRL 28262</strain>
    </source>
</reference>
<evidence type="ECO:0008006" key="3">
    <source>
        <dbReference type="Google" id="ProtNLM"/>
    </source>
</evidence>
<organism evidence="1 2">
    <name type="scientific">Linnemannia exigua</name>
    <dbReference type="NCBI Taxonomy" id="604196"/>
    <lineage>
        <taxon>Eukaryota</taxon>
        <taxon>Fungi</taxon>
        <taxon>Fungi incertae sedis</taxon>
        <taxon>Mucoromycota</taxon>
        <taxon>Mortierellomycotina</taxon>
        <taxon>Mortierellomycetes</taxon>
        <taxon>Mortierellales</taxon>
        <taxon>Mortierellaceae</taxon>
        <taxon>Linnemannia</taxon>
    </lineage>
</organism>
<proteinExistence type="predicted"/>
<dbReference type="SUPFAM" id="SSF52058">
    <property type="entry name" value="L domain-like"/>
    <property type="match status" value="1"/>
</dbReference>
<accession>A0AAD4HA23</accession>
<sequence>MVLIQRRPPYPFLGIPEIRDRIASYLDRKDCLSCIRVSIEWHHYFLRPIWETIDFEKDDATFDKATSEVLAKYGGFISQVVNISDLGHLQALQHSKINALKVIKAQVSVSSIYQQILSDTIQRSEGSLQLIDLFAEPSIPDTLMEQRKHGKHYFNISYTISSTLNLPGEGKGLTTLLLTRLCLSRESFSSLLQRCPSLRELTLNQVSLFNHMPSLTLFTGSKLQCLVASFSQVWDLDPHDLSAPSLLTHFPLLEKWHVPSLARSCNASLAVMRQDISRYCLVLKHIRFDQGDPAMASTLLAKTFGGLETCVLSARVLAASTILGLAAHQNSLTSLYITKACAPIFTDVVREDGTLRDATTAQWLYMIPRLCHRLRVLSLESFVCDIEDIENNVWACTDLQELGLCVKDLDSVQDIEACIKHVCNQRRAPRTVDLERFQNSETIVARTARYLLRFKYLKTVCLGTQAYSLPSPSCSCRIVHGEKKNVHPSFF</sequence>
<keyword evidence="2" id="KW-1185">Reference proteome</keyword>
<evidence type="ECO:0000313" key="2">
    <source>
        <dbReference type="Proteomes" id="UP001194580"/>
    </source>
</evidence>
<evidence type="ECO:0000313" key="1">
    <source>
        <dbReference type="EMBL" id="KAG0279866.1"/>
    </source>
</evidence>
<name>A0AAD4HA23_9FUNG</name>
<dbReference type="Proteomes" id="UP001194580">
    <property type="component" value="Unassembled WGS sequence"/>
</dbReference>
<dbReference type="EMBL" id="JAAAIL010000097">
    <property type="protein sequence ID" value="KAG0279866.1"/>
    <property type="molecule type" value="Genomic_DNA"/>
</dbReference>
<dbReference type="InterPro" id="IPR036047">
    <property type="entry name" value="F-box-like_dom_sf"/>
</dbReference>
<dbReference type="InterPro" id="IPR032675">
    <property type="entry name" value="LRR_dom_sf"/>
</dbReference>
<protein>
    <recommendedName>
        <fullName evidence="3">F-box domain-containing protein</fullName>
    </recommendedName>
</protein>
<gene>
    <name evidence="1" type="ORF">BGZ95_012033</name>
</gene>
<dbReference type="AlphaFoldDB" id="A0AAD4HA23"/>
<dbReference type="SUPFAM" id="SSF81383">
    <property type="entry name" value="F-box domain"/>
    <property type="match status" value="1"/>
</dbReference>